<dbReference type="EMBL" id="LJCR01003713">
    <property type="protein sequence ID" value="KPV45771.1"/>
    <property type="molecule type" value="Genomic_DNA"/>
</dbReference>
<organism evidence="3 4">
    <name type="scientific">Kouleothrix aurantiaca</name>
    <dbReference type="NCBI Taxonomy" id="186479"/>
    <lineage>
        <taxon>Bacteria</taxon>
        <taxon>Bacillati</taxon>
        <taxon>Chloroflexota</taxon>
        <taxon>Chloroflexia</taxon>
        <taxon>Chloroflexales</taxon>
        <taxon>Roseiflexineae</taxon>
        <taxon>Roseiflexaceae</taxon>
        <taxon>Kouleothrix</taxon>
    </lineage>
</organism>
<feature type="compositionally biased region" description="Basic and acidic residues" evidence="1">
    <location>
        <begin position="67"/>
        <end position="79"/>
    </location>
</feature>
<feature type="non-terminal residue" evidence="3">
    <location>
        <position position="171"/>
    </location>
</feature>
<name>A0A0P9D8Q7_9CHLR</name>
<evidence type="ECO:0000256" key="1">
    <source>
        <dbReference type="SAM" id="MobiDB-lite"/>
    </source>
</evidence>
<dbReference type="Proteomes" id="UP000050509">
    <property type="component" value="Unassembled WGS sequence"/>
</dbReference>
<evidence type="ECO:0000313" key="4">
    <source>
        <dbReference type="Proteomes" id="UP000050509"/>
    </source>
</evidence>
<feature type="region of interest" description="Disordered" evidence="1">
    <location>
        <begin position="1"/>
        <end position="119"/>
    </location>
</feature>
<keyword evidence="2" id="KW-0472">Membrane</keyword>
<gene>
    <name evidence="3" type="ORF">SE17_44060</name>
</gene>
<keyword evidence="2" id="KW-1133">Transmembrane helix</keyword>
<sequence length="171" mass="18729">DGGREQARHERRGRRGAAPPGEGGEDTPAPSRLLGEDDYIDPARAERRIDLSDTPGMAASYSRTHSTHGESSRGRDQSLGERLSQPFGQLAGAVGSMNRRRRLRRPPPRALPRRGGGLSYRRQAPPFPWQWLLVMVLVVSAAVLYGINLSRDIAQRRANDTLERAATAVGA</sequence>
<feature type="compositionally biased region" description="Low complexity" evidence="1">
    <location>
        <begin position="16"/>
        <end position="30"/>
    </location>
</feature>
<proteinExistence type="predicted"/>
<evidence type="ECO:0000256" key="2">
    <source>
        <dbReference type="SAM" id="Phobius"/>
    </source>
</evidence>
<reference evidence="3 4" key="1">
    <citation type="submission" date="2015-09" db="EMBL/GenBank/DDBJ databases">
        <title>Draft genome sequence of Kouleothrix aurantiaca JCM 19913.</title>
        <authorList>
            <person name="Hemp J."/>
        </authorList>
    </citation>
    <scope>NUCLEOTIDE SEQUENCE [LARGE SCALE GENOMIC DNA]</scope>
    <source>
        <strain evidence="3 4">COM-B</strain>
    </source>
</reference>
<comment type="caution">
    <text evidence="3">The sequence shown here is derived from an EMBL/GenBank/DDBJ whole genome shotgun (WGS) entry which is preliminary data.</text>
</comment>
<feature type="transmembrane region" description="Helical" evidence="2">
    <location>
        <begin position="129"/>
        <end position="147"/>
    </location>
</feature>
<protein>
    <submittedName>
        <fullName evidence="3">Uncharacterized protein</fullName>
    </submittedName>
</protein>
<keyword evidence="2" id="KW-0812">Transmembrane</keyword>
<dbReference type="AlphaFoldDB" id="A0A0P9D8Q7"/>
<keyword evidence="4" id="KW-1185">Reference proteome</keyword>
<evidence type="ECO:0000313" key="3">
    <source>
        <dbReference type="EMBL" id="KPV45771.1"/>
    </source>
</evidence>
<feature type="compositionally biased region" description="Basic residues" evidence="1">
    <location>
        <begin position="98"/>
        <end position="107"/>
    </location>
</feature>
<feature type="compositionally biased region" description="Basic and acidic residues" evidence="1">
    <location>
        <begin position="41"/>
        <end position="51"/>
    </location>
</feature>
<feature type="non-terminal residue" evidence="3">
    <location>
        <position position="1"/>
    </location>
</feature>
<accession>A0A0P9D8Q7</accession>